<dbReference type="GO" id="GO:0005634">
    <property type="term" value="C:nucleus"/>
    <property type="evidence" value="ECO:0007669"/>
    <property type="project" value="TreeGrafter"/>
</dbReference>
<keyword evidence="1" id="KW-0547">Nucleotide-binding</keyword>
<dbReference type="GeneID" id="9047286"/>
<dbReference type="Proteomes" id="UP000007800">
    <property type="component" value="Unassembled WGS sequence"/>
</dbReference>
<organism evidence="4">
    <name type="scientific">Perkinsus marinus (strain ATCC 50983 / TXsc)</name>
    <dbReference type="NCBI Taxonomy" id="423536"/>
    <lineage>
        <taxon>Eukaryota</taxon>
        <taxon>Sar</taxon>
        <taxon>Alveolata</taxon>
        <taxon>Perkinsozoa</taxon>
        <taxon>Perkinsea</taxon>
        <taxon>Perkinsida</taxon>
        <taxon>Perkinsidae</taxon>
        <taxon>Perkinsus</taxon>
    </lineage>
</organism>
<dbReference type="AlphaFoldDB" id="C5LJ16"/>
<dbReference type="InterPro" id="IPR013126">
    <property type="entry name" value="Hsp_70_fam"/>
</dbReference>
<reference evidence="3 4" key="1">
    <citation type="submission" date="2008-07" db="EMBL/GenBank/DDBJ databases">
        <authorList>
            <person name="El-Sayed N."/>
            <person name="Caler E."/>
            <person name="Inman J."/>
            <person name="Amedeo P."/>
            <person name="Hass B."/>
            <person name="Wortman J."/>
        </authorList>
    </citation>
    <scope>NUCLEOTIDE SEQUENCE [LARGE SCALE GENOMIC DNA]</scope>
    <source>
        <strain evidence="4">ATCC 50983 / TXsc</strain>
    </source>
</reference>
<dbReference type="GO" id="GO:0005524">
    <property type="term" value="F:ATP binding"/>
    <property type="evidence" value="ECO:0007669"/>
    <property type="project" value="UniProtKB-KW"/>
</dbReference>
<dbReference type="Pfam" id="PF00012">
    <property type="entry name" value="HSP70"/>
    <property type="match status" value="1"/>
</dbReference>
<sequence>KERILSATVVTSMLLSKLKDTADAFTTSSNSKDVVIAVPSYFQDAHRHAILDAARIAGLNCLRVMNDSTATALAYGIYRSNEFSDDTPTIVAFTSVGASHFGTSIVKFTK</sequence>
<dbReference type="PANTHER" id="PTHR45639">
    <property type="entry name" value="HSC70CB, ISOFORM G-RELATED"/>
    <property type="match status" value="1"/>
</dbReference>
<dbReference type="FunFam" id="3.30.420.40:FF:000171">
    <property type="entry name" value="Heat shock 70 kDa protein 4"/>
    <property type="match status" value="1"/>
</dbReference>
<keyword evidence="2" id="KW-0067">ATP-binding</keyword>
<dbReference type="GO" id="GO:0005829">
    <property type="term" value="C:cytosol"/>
    <property type="evidence" value="ECO:0007669"/>
    <property type="project" value="TreeGrafter"/>
</dbReference>
<dbReference type="InParanoid" id="C5LJ16"/>
<dbReference type="InterPro" id="IPR043129">
    <property type="entry name" value="ATPase_NBD"/>
</dbReference>
<gene>
    <name evidence="3" type="ORF">Pmar_PMAR013956</name>
</gene>
<dbReference type="RefSeq" id="XP_002771460.1">
    <property type="nucleotide sequence ID" value="XM_002771414.1"/>
</dbReference>
<dbReference type="PANTHER" id="PTHR45639:SF4">
    <property type="entry name" value="HSC70CB, ISOFORM G"/>
    <property type="match status" value="1"/>
</dbReference>
<proteinExistence type="predicted"/>
<accession>C5LJ16</accession>
<feature type="non-terminal residue" evidence="3">
    <location>
        <position position="110"/>
    </location>
</feature>
<evidence type="ECO:0000313" key="3">
    <source>
        <dbReference type="EMBL" id="EER03276.1"/>
    </source>
</evidence>
<keyword evidence="4" id="KW-1185">Reference proteome</keyword>
<evidence type="ECO:0000256" key="1">
    <source>
        <dbReference type="ARBA" id="ARBA00022741"/>
    </source>
</evidence>
<protein>
    <recommendedName>
        <fullName evidence="5">Heat shock protein 70</fullName>
    </recommendedName>
</protein>
<evidence type="ECO:0008006" key="5">
    <source>
        <dbReference type="Google" id="ProtNLM"/>
    </source>
</evidence>
<dbReference type="EMBL" id="GG682268">
    <property type="protein sequence ID" value="EER03276.1"/>
    <property type="molecule type" value="Genomic_DNA"/>
</dbReference>
<dbReference type="SUPFAM" id="SSF53067">
    <property type="entry name" value="Actin-like ATPase domain"/>
    <property type="match status" value="1"/>
</dbReference>
<dbReference type="GO" id="GO:0140662">
    <property type="term" value="F:ATP-dependent protein folding chaperone"/>
    <property type="evidence" value="ECO:0007669"/>
    <property type="project" value="InterPro"/>
</dbReference>
<evidence type="ECO:0000313" key="4">
    <source>
        <dbReference type="Proteomes" id="UP000007800"/>
    </source>
</evidence>
<dbReference type="Gene3D" id="3.30.420.40">
    <property type="match status" value="2"/>
</dbReference>
<dbReference type="OrthoDB" id="434160at2759"/>
<feature type="non-terminal residue" evidence="3">
    <location>
        <position position="1"/>
    </location>
</feature>
<evidence type="ECO:0000256" key="2">
    <source>
        <dbReference type="ARBA" id="ARBA00022840"/>
    </source>
</evidence>
<name>C5LJ16_PERM5</name>